<organism evidence="4 5">
    <name type="scientific">Vineibacter terrae</name>
    <dbReference type="NCBI Taxonomy" id="2586908"/>
    <lineage>
        <taxon>Bacteria</taxon>
        <taxon>Pseudomonadati</taxon>
        <taxon>Pseudomonadota</taxon>
        <taxon>Alphaproteobacteria</taxon>
        <taxon>Hyphomicrobiales</taxon>
        <taxon>Vineibacter</taxon>
    </lineage>
</organism>
<protein>
    <submittedName>
        <fullName evidence="4">LytTR family transcriptional regulator</fullName>
    </submittedName>
</protein>
<dbReference type="RefSeq" id="WP_147849567.1">
    <property type="nucleotide sequence ID" value="NZ_VDUZ01000031.1"/>
</dbReference>
<dbReference type="InterPro" id="IPR046947">
    <property type="entry name" value="LytR-like"/>
</dbReference>
<accession>A0A5C8PFW2</accession>
<sequence length="316" mass="34473">MADDLSATTGDAPPSGWRRLGAALRRHRLVLLWAAILVAVTVIAVATLSADARRQGRNPDIAWVIVLEGTSHLVLGALVPLVYWFHRRFPVSPVSPTVLAHVALTVPFSLLHVLGMFALRWLAAPLFGRAYPIQLDIGTLLYEYRKDAVTYLIFSAALLALRYAFAEPQETAAPAAAPQPAPAADPVPAPAPTAAPAAADAPAAPLLERFAVRRKDKEILVSAADIAWIEAAGNYAILHVGGETYDIRSSLARLEAELDPQRFVRVHKSYIVNVARVREVEPWINGDSRLKLDDGAVVSLSRRYRPRFEKVVPVRT</sequence>
<proteinExistence type="predicted"/>
<dbReference type="InterPro" id="IPR007492">
    <property type="entry name" value="LytTR_DNA-bd_dom"/>
</dbReference>
<gene>
    <name evidence="4" type="ORF">FHP25_24240</name>
</gene>
<dbReference type="OrthoDB" id="9781059at2"/>
<reference evidence="4 5" key="1">
    <citation type="submission" date="2019-06" db="EMBL/GenBank/DDBJ databases">
        <title>New taxonomy in bacterial strain CC-CFT640, isolated from vineyard.</title>
        <authorList>
            <person name="Lin S.-Y."/>
            <person name="Tsai C.-F."/>
            <person name="Young C.-C."/>
        </authorList>
    </citation>
    <scope>NUCLEOTIDE SEQUENCE [LARGE SCALE GENOMIC DNA]</scope>
    <source>
        <strain evidence="4 5">CC-CFT640</strain>
    </source>
</reference>
<feature type="transmembrane region" description="Helical" evidence="2">
    <location>
        <begin position="98"/>
        <end position="119"/>
    </location>
</feature>
<dbReference type="InterPro" id="IPR012379">
    <property type="entry name" value="LytTR_MHYE"/>
</dbReference>
<keyword evidence="5" id="KW-1185">Reference proteome</keyword>
<dbReference type="GO" id="GO:0003677">
    <property type="term" value="F:DNA binding"/>
    <property type="evidence" value="ECO:0007669"/>
    <property type="project" value="InterPro"/>
</dbReference>
<dbReference type="GO" id="GO:0000156">
    <property type="term" value="F:phosphorelay response regulator activity"/>
    <property type="evidence" value="ECO:0007669"/>
    <property type="project" value="InterPro"/>
</dbReference>
<evidence type="ECO:0000313" key="5">
    <source>
        <dbReference type="Proteomes" id="UP000321638"/>
    </source>
</evidence>
<evidence type="ECO:0000256" key="1">
    <source>
        <dbReference type="SAM" id="MobiDB-lite"/>
    </source>
</evidence>
<keyword evidence="2" id="KW-1133">Transmembrane helix</keyword>
<dbReference type="Gene3D" id="2.40.50.1020">
    <property type="entry name" value="LytTr DNA-binding domain"/>
    <property type="match status" value="1"/>
</dbReference>
<dbReference type="PANTHER" id="PTHR37299">
    <property type="entry name" value="TRANSCRIPTIONAL REGULATOR-RELATED"/>
    <property type="match status" value="1"/>
</dbReference>
<feature type="compositionally biased region" description="Pro residues" evidence="1">
    <location>
        <begin position="177"/>
        <end position="193"/>
    </location>
</feature>
<dbReference type="EMBL" id="VDUZ01000031">
    <property type="protein sequence ID" value="TXL72668.1"/>
    <property type="molecule type" value="Genomic_DNA"/>
</dbReference>
<feature type="region of interest" description="Disordered" evidence="1">
    <location>
        <begin position="175"/>
        <end position="196"/>
    </location>
</feature>
<feature type="transmembrane region" description="Helical" evidence="2">
    <location>
        <begin position="30"/>
        <end position="49"/>
    </location>
</feature>
<feature type="transmembrane region" description="Helical" evidence="2">
    <location>
        <begin position="61"/>
        <end position="86"/>
    </location>
</feature>
<feature type="domain" description="HTH LytTR-type" evidence="3">
    <location>
        <begin position="210"/>
        <end position="306"/>
    </location>
</feature>
<comment type="caution">
    <text evidence="4">The sequence shown here is derived from an EMBL/GenBank/DDBJ whole genome shotgun (WGS) entry which is preliminary data.</text>
</comment>
<dbReference type="PIRSF" id="PIRSF031767">
    <property type="entry name" value="MHYE_LytTR"/>
    <property type="match status" value="1"/>
</dbReference>
<dbReference type="Proteomes" id="UP000321638">
    <property type="component" value="Unassembled WGS sequence"/>
</dbReference>
<dbReference type="AlphaFoldDB" id="A0A5C8PFW2"/>
<name>A0A5C8PFW2_9HYPH</name>
<evidence type="ECO:0000259" key="3">
    <source>
        <dbReference type="PROSITE" id="PS50930"/>
    </source>
</evidence>
<evidence type="ECO:0000313" key="4">
    <source>
        <dbReference type="EMBL" id="TXL72668.1"/>
    </source>
</evidence>
<evidence type="ECO:0000256" key="2">
    <source>
        <dbReference type="SAM" id="Phobius"/>
    </source>
</evidence>
<keyword evidence="2" id="KW-0812">Transmembrane</keyword>
<dbReference type="Pfam" id="PF04397">
    <property type="entry name" value="LytTR"/>
    <property type="match status" value="1"/>
</dbReference>
<dbReference type="PROSITE" id="PS50930">
    <property type="entry name" value="HTH_LYTTR"/>
    <property type="match status" value="1"/>
</dbReference>
<keyword evidence="2" id="KW-0472">Membrane</keyword>
<dbReference type="PANTHER" id="PTHR37299:SF1">
    <property type="entry name" value="STAGE 0 SPORULATION PROTEIN A HOMOLOG"/>
    <property type="match status" value="1"/>
</dbReference>
<dbReference type="SMART" id="SM00850">
    <property type="entry name" value="LytTR"/>
    <property type="match status" value="1"/>
</dbReference>